<evidence type="ECO:0000313" key="2">
    <source>
        <dbReference type="Proteomes" id="UP000265520"/>
    </source>
</evidence>
<sequence>MSLLFRITQAALSPDPCRSLTYLGVYILVVTSGPSLHQHHNNRQLRARTELQVSSSIFT</sequence>
<dbReference type="EMBL" id="LXQA011338727">
    <property type="protein sequence ID" value="MCI93787.1"/>
    <property type="molecule type" value="Genomic_DNA"/>
</dbReference>
<accession>A0A392W0K0</accession>
<name>A0A392W0K0_9FABA</name>
<evidence type="ECO:0000313" key="1">
    <source>
        <dbReference type="EMBL" id="MCI93787.1"/>
    </source>
</evidence>
<organism evidence="1 2">
    <name type="scientific">Trifolium medium</name>
    <dbReference type="NCBI Taxonomy" id="97028"/>
    <lineage>
        <taxon>Eukaryota</taxon>
        <taxon>Viridiplantae</taxon>
        <taxon>Streptophyta</taxon>
        <taxon>Embryophyta</taxon>
        <taxon>Tracheophyta</taxon>
        <taxon>Spermatophyta</taxon>
        <taxon>Magnoliopsida</taxon>
        <taxon>eudicotyledons</taxon>
        <taxon>Gunneridae</taxon>
        <taxon>Pentapetalae</taxon>
        <taxon>rosids</taxon>
        <taxon>fabids</taxon>
        <taxon>Fabales</taxon>
        <taxon>Fabaceae</taxon>
        <taxon>Papilionoideae</taxon>
        <taxon>50 kb inversion clade</taxon>
        <taxon>NPAAA clade</taxon>
        <taxon>Hologalegina</taxon>
        <taxon>IRL clade</taxon>
        <taxon>Trifolieae</taxon>
        <taxon>Trifolium</taxon>
    </lineage>
</organism>
<comment type="caution">
    <text evidence="1">The sequence shown here is derived from an EMBL/GenBank/DDBJ whole genome shotgun (WGS) entry which is preliminary data.</text>
</comment>
<feature type="non-terminal residue" evidence="1">
    <location>
        <position position="59"/>
    </location>
</feature>
<dbReference type="Proteomes" id="UP000265520">
    <property type="component" value="Unassembled WGS sequence"/>
</dbReference>
<protein>
    <submittedName>
        <fullName evidence="1">Uncharacterized protein</fullName>
    </submittedName>
</protein>
<proteinExistence type="predicted"/>
<keyword evidence="2" id="KW-1185">Reference proteome</keyword>
<dbReference type="AlphaFoldDB" id="A0A392W0K0"/>
<reference evidence="1 2" key="1">
    <citation type="journal article" date="2018" name="Front. Plant Sci.">
        <title>Red Clover (Trifolium pratense) and Zigzag Clover (T. medium) - A Picture of Genomic Similarities and Differences.</title>
        <authorList>
            <person name="Dluhosova J."/>
            <person name="Istvanek J."/>
            <person name="Nedelnik J."/>
            <person name="Repkova J."/>
        </authorList>
    </citation>
    <scope>NUCLEOTIDE SEQUENCE [LARGE SCALE GENOMIC DNA]</scope>
    <source>
        <strain evidence="2">cv. 10/8</strain>
        <tissue evidence="1">Leaf</tissue>
    </source>
</reference>